<dbReference type="Proteomes" id="UP000190367">
    <property type="component" value="Unassembled WGS sequence"/>
</dbReference>
<reference evidence="2" key="1">
    <citation type="submission" date="2017-02" db="EMBL/GenBank/DDBJ databases">
        <authorList>
            <person name="Varghese N."/>
            <person name="Submissions S."/>
        </authorList>
    </citation>
    <scope>NUCLEOTIDE SEQUENCE [LARGE SCALE GENOMIC DNA]</scope>
    <source>
        <strain evidence="2">DSM 22224</strain>
    </source>
</reference>
<name>A0A1T4SYW8_9BACT</name>
<sequence length="103" mass="11912">MNTDAWKWPGENPAFFMQQLTKLFTKLAHRLTYVDVMNLVLDSILFPVCIQAHDDYKIIHPVARYNLNETEIDLLKQLLICIGEVAEAGEDPFGNLFMEFISH</sequence>
<dbReference type="AlphaFoldDB" id="A0A1T4SYW8"/>
<protein>
    <submittedName>
        <fullName evidence="1">Uncharacterized protein</fullName>
    </submittedName>
</protein>
<dbReference type="STRING" id="634771.SAMN04488128_103778"/>
<gene>
    <name evidence="1" type="ORF">SAMN04488128_103778</name>
</gene>
<organism evidence="1 2">
    <name type="scientific">Chitinophaga eiseniae</name>
    <dbReference type="NCBI Taxonomy" id="634771"/>
    <lineage>
        <taxon>Bacteria</taxon>
        <taxon>Pseudomonadati</taxon>
        <taxon>Bacteroidota</taxon>
        <taxon>Chitinophagia</taxon>
        <taxon>Chitinophagales</taxon>
        <taxon>Chitinophagaceae</taxon>
        <taxon>Chitinophaga</taxon>
    </lineage>
</organism>
<evidence type="ECO:0000313" key="2">
    <source>
        <dbReference type="Proteomes" id="UP000190367"/>
    </source>
</evidence>
<accession>A0A1T4SYW8</accession>
<dbReference type="EMBL" id="FUWZ01000003">
    <property type="protein sequence ID" value="SKA33151.1"/>
    <property type="molecule type" value="Genomic_DNA"/>
</dbReference>
<evidence type="ECO:0000313" key="1">
    <source>
        <dbReference type="EMBL" id="SKA33151.1"/>
    </source>
</evidence>
<proteinExistence type="predicted"/>
<keyword evidence="2" id="KW-1185">Reference proteome</keyword>